<keyword evidence="4" id="KW-0865">Zymogen</keyword>
<gene>
    <name evidence="5" type="ORF">GCM10009039_11190</name>
</gene>
<dbReference type="CDD" id="cd03747">
    <property type="entry name" value="Ntn_PGA_like"/>
    <property type="match status" value="1"/>
</dbReference>
<organism evidence="5 6">
    <name type="scientific">Halocalculus aciditolerans</name>
    <dbReference type="NCBI Taxonomy" id="1383812"/>
    <lineage>
        <taxon>Archaea</taxon>
        <taxon>Methanobacteriati</taxon>
        <taxon>Methanobacteriota</taxon>
        <taxon>Stenosarchaea group</taxon>
        <taxon>Halobacteria</taxon>
        <taxon>Halobacteriales</taxon>
        <taxon>Halobacteriaceae</taxon>
        <taxon>Halocalculus</taxon>
    </lineage>
</organism>
<dbReference type="Pfam" id="PF01804">
    <property type="entry name" value="Penicil_amidase"/>
    <property type="match status" value="1"/>
</dbReference>
<keyword evidence="6" id="KW-1185">Reference proteome</keyword>
<sequence length="796" mass="86495">MSDDMTRRGLLGALAAGGAAAGTLAPVRGYLRDFAPFTGSTWAAADAGERALDSPHGAATVRYDDYGVPHVEGESEAALFYAVGYAQAADRLFQLDLQRRVMSGRLSEVVGAGTLGSDEFHRRMGFTEAAEATWAATAGTPAGDAVEAFAAGVNAFISDGPLPPEFGLLDYEPSEWTPADTMLMEKQIAWTLTGSFHSLRMARLRRELDADVVEALYPSRLDGVTPIIRDGAREDAALADRRPPDAAVPDGALVEWLSEFESPADIGSNSWGVRGDANATGRGALVANDPHLSLMAPPVWYEQHLAGAGLNVRGVTFPGVPFVVIGRNDRGAWSFTNVGADVLDCYTYETREGEYRYRGEWRAFDAATETIPVAGEGDRTMTRRETVHGPVLEREGAEVGVAWTGLAATRTTEAIYAFNESEGVDDVREATRKFDEPTQNLVYGDADGHLLYYATGAIPIRRTDGDVVRGDRVFDGSAGEGEWRGFTPYGTADWEGDGFVPFDEKPHLDDPAYVGTANQRVTDDSEHYLAAAYSDPYRGNRVYDLLDSRLAGGETVERAFVRGMQADTHDGRSDVLPRFLDAAGGMAGYAEDLSRLAGWDGRMDRESRAALVFAFWFDAYREAVADRVLADTDIDASDESYWPRDWVVHHLTPDSPVLDGVDDYAALVQDALQTAEERIAAAGYETYGDYNTTGVITHPFDQGFLNYPEHPTDGSRATLNNYARERADTGSPTGSSWRMAVDAGGDAECIVPGGNSGIFLSPHYRDQLRAWADTTYKDYALAVDGDVRFTFTEAER</sequence>
<dbReference type="GO" id="GO:0017000">
    <property type="term" value="P:antibiotic biosynthetic process"/>
    <property type="evidence" value="ECO:0007669"/>
    <property type="project" value="InterPro"/>
</dbReference>
<dbReference type="PANTHER" id="PTHR34218:SF3">
    <property type="entry name" value="ACYL-HOMOSERINE LACTONE ACYLASE PVDQ"/>
    <property type="match status" value="1"/>
</dbReference>
<dbReference type="InterPro" id="IPR043146">
    <property type="entry name" value="Penicillin_amidase_N_B-knob"/>
</dbReference>
<proteinExistence type="inferred from homology"/>
<name>A0A830F208_9EURY</name>
<dbReference type="OrthoDB" id="56056at2157"/>
<dbReference type="Proteomes" id="UP000607197">
    <property type="component" value="Unassembled WGS sequence"/>
</dbReference>
<evidence type="ECO:0000256" key="2">
    <source>
        <dbReference type="ARBA" id="ARBA00022729"/>
    </source>
</evidence>
<dbReference type="GO" id="GO:0016811">
    <property type="term" value="F:hydrolase activity, acting on carbon-nitrogen (but not peptide) bonds, in linear amides"/>
    <property type="evidence" value="ECO:0007669"/>
    <property type="project" value="InterPro"/>
</dbReference>
<dbReference type="InterPro" id="IPR002692">
    <property type="entry name" value="S45"/>
</dbReference>
<keyword evidence="3" id="KW-0378">Hydrolase</keyword>
<dbReference type="Gene3D" id="2.30.120.10">
    <property type="match status" value="1"/>
</dbReference>
<dbReference type="PROSITE" id="PS51318">
    <property type="entry name" value="TAT"/>
    <property type="match status" value="1"/>
</dbReference>
<evidence type="ECO:0000256" key="1">
    <source>
        <dbReference type="ARBA" id="ARBA00006586"/>
    </source>
</evidence>
<dbReference type="RefSeq" id="WP_188976681.1">
    <property type="nucleotide sequence ID" value="NZ_BMPG01000001.1"/>
</dbReference>
<dbReference type="Gene3D" id="1.10.1400.10">
    <property type="match status" value="1"/>
</dbReference>
<evidence type="ECO:0000313" key="6">
    <source>
        <dbReference type="Proteomes" id="UP000607197"/>
    </source>
</evidence>
<accession>A0A830F208</accession>
<dbReference type="SUPFAM" id="SSF56235">
    <property type="entry name" value="N-terminal nucleophile aminohydrolases (Ntn hydrolases)"/>
    <property type="match status" value="1"/>
</dbReference>
<dbReference type="PANTHER" id="PTHR34218">
    <property type="entry name" value="PEPTIDASE S45 PENICILLIN AMIDASE"/>
    <property type="match status" value="1"/>
</dbReference>
<comment type="similarity">
    <text evidence="1">Belongs to the peptidase S45 family.</text>
</comment>
<comment type="caution">
    <text evidence="5">The sequence shown here is derived from an EMBL/GenBank/DDBJ whole genome shotgun (WGS) entry which is preliminary data.</text>
</comment>
<dbReference type="EMBL" id="BMPG01000001">
    <property type="protein sequence ID" value="GGL54837.1"/>
    <property type="molecule type" value="Genomic_DNA"/>
</dbReference>
<reference evidence="5" key="1">
    <citation type="journal article" date="2014" name="Int. J. Syst. Evol. Microbiol.">
        <title>Complete genome sequence of Corynebacterium casei LMG S-19264T (=DSM 44701T), isolated from a smear-ripened cheese.</title>
        <authorList>
            <consortium name="US DOE Joint Genome Institute (JGI-PGF)"/>
            <person name="Walter F."/>
            <person name="Albersmeier A."/>
            <person name="Kalinowski J."/>
            <person name="Ruckert C."/>
        </authorList>
    </citation>
    <scope>NUCLEOTIDE SEQUENCE</scope>
    <source>
        <strain evidence="5">JCM 19596</strain>
    </source>
</reference>
<dbReference type="AlphaFoldDB" id="A0A830F208"/>
<reference evidence="5" key="2">
    <citation type="submission" date="2020-09" db="EMBL/GenBank/DDBJ databases">
        <authorList>
            <person name="Sun Q."/>
            <person name="Ohkuma M."/>
        </authorList>
    </citation>
    <scope>NUCLEOTIDE SEQUENCE</scope>
    <source>
        <strain evidence="5">JCM 19596</strain>
    </source>
</reference>
<dbReference type="InterPro" id="IPR006311">
    <property type="entry name" value="TAT_signal"/>
</dbReference>
<protein>
    <submittedName>
        <fullName evidence="5">Penicillin G acylase</fullName>
    </submittedName>
</protein>
<dbReference type="InterPro" id="IPR029055">
    <property type="entry name" value="Ntn_hydrolases_N"/>
</dbReference>
<dbReference type="InterPro" id="IPR023343">
    <property type="entry name" value="Penicillin_amidase_dom1"/>
</dbReference>
<evidence type="ECO:0000313" key="5">
    <source>
        <dbReference type="EMBL" id="GGL54837.1"/>
    </source>
</evidence>
<dbReference type="InterPro" id="IPR043147">
    <property type="entry name" value="Penicillin_amidase_A-knob"/>
</dbReference>
<evidence type="ECO:0000256" key="3">
    <source>
        <dbReference type="ARBA" id="ARBA00022801"/>
    </source>
</evidence>
<evidence type="ECO:0000256" key="4">
    <source>
        <dbReference type="ARBA" id="ARBA00023145"/>
    </source>
</evidence>
<dbReference type="InterPro" id="IPR014395">
    <property type="entry name" value="Pen/GL7ACA/AHL_acylase"/>
</dbReference>
<dbReference type="Gene3D" id="3.60.20.10">
    <property type="entry name" value="Glutamine Phosphoribosylpyrophosphate, subunit 1, domain 1"/>
    <property type="match status" value="1"/>
</dbReference>
<dbReference type="Gene3D" id="1.10.439.10">
    <property type="entry name" value="Penicillin Amidohydrolase, domain 1"/>
    <property type="match status" value="1"/>
</dbReference>
<keyword evidence="2" id="KW-0732">Signal</keyword>
<dbReference type="PIRSF" id="PIRSF001227">
    <property type="entry name" value="Pen_acylase"/>
    <property type="match status" value="1"/>
</dbReference>